<gene>
    <name evidence="2" type="ORF">DFH07DRAFT_860680</name>
</gene>
<sequence>MANNLPDEIVSEILSPALKVSDDAFSDTSGSKSSPFASYSESSSAFLLVSKAWLRVATPLLYHVVVLRSKAQASALDTALRTNPELGRFIKKLRVEGCYGPSMLKIIKCAPNVTDLFIHLSIWSSDNVAGLVRGLPLMNPTRLILSDELYRNRNKNSEVLLETVTQCIRQWTNLTVCDYPCNNDSLTSALKEARNLKTAIVSATRTWDLTQHLRLIVQNTSLKSIRLKDTGMSYYTPAVLYKQVIASAPGLSRLLEIPEDHAPISPGPPPSNPEPSSKSLQFSTTSVPEDVWKRILSFAVVLVPDAPGSRIRTKPRLGIVLVSKMFARLALPYFQEALIFRSPFEFDDFSARLDTMPSLRSQVRTLYLATGGAINLRPILPKTSLVNIIGTIPFNMTYKSFSDVGKHSGSSIVRLEGLAIAKGSALQKPSILSLFPNLRSLSLSIKAVFDVNSASIPAGTLPSLEELSFTAVDGTFLTVLTQLDLPRLRITKFEVQNTNIALFLGKHGSKLCTLSVSWMTVDSVNVFNLCPAMVDLTVHCGPSVPKGTRFTSSAYHTCLESISFKVNDYMRGPERKWGPFLKALSVVTFPALRGISLPCIRWPTTEHDIEKSSWVQAAEALLDRGVKLTNRNGGTWRRRLKR</sequence>
<comment type="caution">
    <text evidence="2">The sequence shown here is derived from an EMBL/GenBank/DDBJ whole genome shotgun (WGS) entry which is preliminary data.</text>
</comment>
<evidence type="ECO:0000256" key="1">
    <source>
        <dbReference type="SAM" id="MobiDB-lite"/>
    </source>
</evidence>
<evidence type="ECO:0000313" key="2">
    <source>
        <dbReference type="EMBL" id="KAJ7718133.1"/>
    </source>
</evidence>
<dbReference type="Proteomes" id="UP001215280">
    <property type="component" value="Unassembled WGS sequence"/>
</dbReference>
<proteinExistence type="predicted"/>
<organism evidence="2 3">
    <name type="scientific">Mycena maculata</name>
    <dbReference type="NCBI Taxonomy" id="230809"/>
    <lineage>
        <taxon>Eukaryota</taxon>
        <taxon>Fungi</taxon>
        <taxon>Dikarya</taxon>
        <taxon>Basidiomycota</taxon>
        <taxon>Agaricomycotina</taxon>
        <taxon>Agaricomycetes</taxon>
        <taxon>Agaricomycetidae</taxon>
        <taxon>Agaricales</taxon>
        <taxon>Marasmiineae</taxon>
        <taxon>Mycenaceae</taxon>
        <taxon>Mycena</taxon>
    </lineage>
</organism>
<dbReference type="EMBL" id="JARJLG010000310">
    <property type="protein sequence ID" value="KAJ7718133.1"/>
    <property type="molecule type" value="Genomic_DNA"/>
</dbReference>
<feature type="region of interest" description="Disordered" evidence="1">
    <location>
        <begin position="259"/>
        <end position="281"/>
    </location>
</feature>
<name>A0AAD7HEQ1_9AGAR</name>
<protein>
    <submittedName>
        <fullName evidence="2">Uncharacterized protein</fullName>
    </submittedName>
</protein>
<dbReference type="SUPFAM" id="SSF52047">
    <property type="entry name" value="RNI-like"/>
    <property type="match status" value="1"/>
</dbReference>
<evidence type="ECO:0000313" key="3">
    <source>
        <dbReference type="Proteomes" id="UP001215280"/>
    </source>
</evidence>
<keyword evidence="3" id="KW-1185">Reference proteome</keyword>
<accession>A0AAD7HEQ1</accession>
<dbReference type="AlphaFoldDB" id="A0AAD7HEQ1"/>
<reference evidence="2" key="1">
    <citation type="submission" date="2023-03" db="EMBL/GenBank/DDBJ databases">
        <title>Massive genome expansion in bonnet fungi (Mycena s.s.) driven by repeated elements and novel gene families across ecological guilds.</title>
        <authorList>
            <consortium name="Lawrence Berkeley National Laboratory"/>
            <person name="Harder C.B."/>
            <person name="Miyauchi S."/>
            <person name="Viragh M."/>
            <person name="Kuo A."/>
            <person name="Thoen E."/>
            <person name="Andreopoulos B."/>
            <person name="Lu D."/>
            <person name="Skrede I."/>
            <person name="Drula E."/>
            <person name="Henrissat B."/>
            <person name="Morin E."/>
            <person name="Kohler A."/>
            <person name="Barry K."/>
            <person name="LaButti K."/>
            <person name="Morin E."/>
            <person name="Salamov A."/>
            <person name="Lipzen A."/>
            <person name="Mereny Z."/>
            <person name="Hegedus B."/>
            <person name="Baldrian P."/>
            <person name="Stursova M."/>
            <person name="Weitz H."/>
            <person name="Taylor A."/>
            <person name="Grigoriev I.V."/>
            <person name="Nagy L.G."/>
            <person name="Martin F."/>
            <person name="Kauserud H."/>
        </authorList>
    </citation>
    <scope>NUCLEOTIDE SEQUENCE</scope>
    <source>
        <strain evidence="2">CBHHK188m</strain>
    </source>
</reference>